<dbReference type="Gramene" id="PUZ68320">
    <property type="protein sequence ID" value="PUZ68320"/>
    <property type="gene ID" value="GQ55_2G016900"/>
</dbReference>
<dbReference type="EMBL" id="CM009750">
    <property type="protein sequence ID" value="PUZ68320.1"/>
    <property type="molecule type" value="Genomic_DNA"/>
</dbReference>
<dbReference type="PANTHER" id="PTHR33186:SF28">
    <property type="entry name" value="F-BOX DOMAIN-CONTAINING PROTEIN"/>
    <property type="match status" value="1"/>
</dbReference>
<gene>
    <name evidence="1" type="ORF">GQ55_2G016900</name>
</gene>
<organism evidence="1 2">
    <name type="scientific">Panicum hallii var. hallii</name>
    <dbReference type="NCBI Taxonomy" id="1504633"/>
    <lineage>
        <taxon>Eukaryota</taxon>
        <taxon>Viridiplantae</taxon>
        <taxon>Streptophyta</taxon>
        <taxon>Embryophyta</taxon>
        <taxon>Tracheophyta</taxon>
        <taxon>Spermatophyta</taxon>
        <taxon>Magnoliopsida</taxon>
        <taxon>Liliopsida</taxon>
        <taxon>Poales</taxon>
        <taxon>Poaceae</taxon>
        <taxon>PACMAD clade</taxon>
        <taxon>Panicoideae</taxon>
        <taxon>Panicodae</taxon>
        <taxon>Paniceae</taxon>
        <taxon>Panicinae</taxon>
        <taxon>Panicum</taxon>
        <taxon>Panicum sect. Panicum</taxon>
    </lineage>
</organism>
<evidence type="ECO:0000313" key="2">
    <source>
        <dbReference type="Proteomes" id="UP000244336"/>
    </source>
</evidence>
<keyword evidence="2" id="KW-1185">Reference proteome</keyword>
<accession>A0A2T7EKI3</accession>
<dbReference type="Proteomes" id="UP000244336">
    <property type="component" value="Chromosome 2"/>
</dbReference>
<protein>
    <submittedName>
        <fullName evidence="1">Uncharacterized protein</fullName>
    </submittedName>
</protein>
<dbReference type="AlphaFoldDB" id="A0A2T7EKI3"/>
<dbReference type="PANTHER" id="PTHR33186">
    <property type="entry name" value="OS10G0136150 PROTEIN-RELATED"/>
    <property type="match status" value="1"/>
</dbReference>
<evidence type="ECO:0000313" key="1">
    <source>
        <dbReference type="EMBL" id="PUZ68320.1"/>
    </source>
</evidence>
<name>A0A2T7EKI3_9POAL</name>
<sequence length="93" mass="10201">MEMEDSSLGLSGTEDSSLHIWSRKVNTEGAAEWVQCRVIDGDGAYVVGFAEGVDVIFVSTDVGLFTMELEPGDYYTVLPLADVRYLAYLKLTS</sequence>
<proteinExistence type="predicted"/>
<reference evidence="1 2" key="1">
    <citation type="submission" date="2018-04" db="EMBL/GenBank/DDBJ databases">
        <title>WGS assembly of Panicum hallii var. hallii HAL2.</title>
        <authorList>
            <person name="Lovell J."/>
            <person name="Jenkins J."/>
            <person name="Lowry D."/>
            <person name="Mamidi S."/>
            <person name="Sreedasyam A."/>
            <person name="Weng X."/>
            <person name="Barry K."/>
            <person name="Bonette J."/>
            <person name="Campitelli B."/>
            <person name="Daum C."/>
            <person name="Gordon S."/>
            <person name="Gould B."/>
            <person name="Lipzen A."/>
            <person name="MacQueen A."/>
            <person name="Palacio-Mejia J."/>
            <person name="Plott C."/>
            <person name="Shakirov E."/>
            <person name="Shu S."/>
            <person name="Yoshinaga Y."/>
            <person name="Zane M."/>
            <person name="Rokhsar D."/>
            <person name="Grimwood J."/>
            <person name="Schmutz J."/>
            <person name="Juenger T."/>
        </authorList>
    </citation>
    <scope>NUCLEOTIDE SEQUENCE [LARGE SCALE GENOMIC DNA]</scope>
    <source>
        <strain evidence="2">cv. HAL2</strain>
    </source>
</reference>
<dbReference type="OrthoDB" id="669175at2759"/>